<evidence type="ECO:0000313" key="1">
    <source>
        <dbReference type="EMBL" id="QFS52046.1"/>
    </source>
</evidence>
<name>A0A5P8WIT1_9NOSO</name>
<organism evidence="1 2">
    <name type="scientific">Nostoc sphaeroides CCNUC1</name>
    <dbReference type="NCBI Taxonomy" id="2653204"/>
    <lineage>
        <taxon>Bacteria</taxon>
        <taxon>Bacillati</taxon>
        <taxon>Cyanobacteriota</taxon>
        <taxon>Cyanophyceae</taxon>
        <taxon>Nostocales</taxon>
        <taxon>Nostocaceae</taxon>
        <taxon>Nostoc</taxon>
    </lineage>
</organism>
<accession>A0A5P8WIT1</accession>
<protein>
    <submittedName>
        <fullName evidence="1">Uncharacterized protein</fullName>
    </submittedName>
</protein>
<dbReference type="AlphaFoldDB" id="A0A5P8WIT1"/>
<evidence type="ECO:0000313" key="2">
    <source>
        <dbReference type="Proteomes" id="UP000326678"/>
    </source>
</evidence>
<keyword evidence="2" id="KW-1185">Reference proteome</keyword>
<dbReference type="KEGG" id="nsh:GXM_09540"/>
<dbReference type="EMBL" id="CP045227">
    <property type="protein sequence ID" value="QFS52046.1"/>
    <property type="molecule type" value="Genomic_DNA"/>
</dbReference>
<dbReference type="Proteomes" id="UP000326678">
    <property type="component" value="Chromosome Gxm2"/>
</dbReference>
<reference evidence="1 2" key="1">
    <citation type="submission" date="2019-10" db="EMBL/GenBank/DDBJ databases">
        <title>Genomic and transcriptomic insights into the perfect genentic adaptation of a filamentous nitrogen-fixing cyanobacterium to rice fields.</title>
        <authorList>
            <person name="Chen Z."/>
        </authorList>
    </citation>
    <scope>NUCLEOTIDE SEQUENCE [LARGE SCALE GENOMIC DNA]</scope>
    <source>
        <strain evidence="1">CCNUC1</strain>
    </source>
</reference>
<proteinExistence type="predicted"/>
<sequence length="72" mass="8262">MGKCTLPPNSCLNCGYLRTNVNFLPVFKDELERTVKVLAKAKQYAWEVQISMNETIKENLEKLVQSLEVTNE</sequence>
<dbReference type="RefSeq" id="WP_152592282.1">
    <property type="nucleotide sequence ID" value="NZ_CP045227.1"/>
</dbReference>
<gene>
    <name evidence="1" type="ORF">GXM_09540</name>
</gene>